<reference evidence="2" key="1">
    <citation type="journal article" date="2019" name="Int. J. Syst. Evol. Microbiol.">
        <title>The Global Catalogue of Microorganisms (GCM) 10K type strain sequencing project: providing services to taxonomists for standard genome sequencing and annotation.</title>
        <authorList>
            <consortium name="The Broad Institute Genomics Platform"/>
            <consortium name="The Broad Institute Genome Sequencing Center for Infectious Disease"/>
            <person name="Wu L."/>
            <person name="Ma J."/>
        </authorList>
    </citation>
    <scope>NUCLEOTIDE SEQUENCE [LARGE SCALE GENOMIC DNA]</scope>
    <source>
        <strain evidence="2">KCTC 15012</strain>
    </source>
</reference>
<evidence type="ECO:0000313" key="2">
    <source>
        <dbReference type="Proteomes" id="UP001597296"/>
    </source>
</evidence>
<protein>
    <submittedName>
        <fullName evidence="1">BrnT family toxin</fullName>
    </submittedName>
</protein>
<evidence type="ECO:0000313" key="1">
    <source>
        <dbReference type="EMBL" id="MFD2235368.1"/>
    </source>
</evidence>
<accession>A0ABW5CF04</accession>
<dbReference type="EMBL" id="JBHUIY010000044">
    <property type="protein sequence ID" value="MFD2235368.1"/>
    <property type="molecule type" value="Genomic_DNA"/>
</dbReference>
<dbReference type="InterPro" id="IPR038573">
    <property type="entry name" value="BrnT_sf"/>
</dbReference>
<name>A0ABW5CF04_9PROT</name>
<dbReference type="Gene3D" id="3.10.450.530">
    <property type="entry name" value="Ribonuclease toxin, BrnT, of type II toxin-antitoxin system"/>
    <property type="match status" value="1"/>
</dbReference>
<gene>
    <name evidence="1" type="ORF">ACFSNB_16305</name>
</gene>
<dbReference type="Proteomes" id="UP001597296">
    <property type="component" value="Unassembled WGS sequence"/>
</dbReference>
<proteinExistence type="predicted"/>
<dbReference type="RefSeq" id="WP_377318485.1">
    <property type="nucleotide sequence ID" value="NZ_JBHUIY010000044.1"/>
</dbReference>
<organism evidence="1 2">
    <name type="scientific">Phaeospirillum tilakii</name>
    <dbReference type="NCBI Taxonomy" id="741673"/>
    <lineage>
        <taxon>Bacteria</taxon>
        <taxon>Pseudomonadati</taxon>
        <taxon>Pseudomonadota</taxon>
        <taxon>Alphaproteobacteria</taxon>
        <taxon>Rhodospirillales</taxon>
        <taxon>Rhodospirillaceae</taxon>
        <taxon>Phaeospirillum</taxon>
    </lineage>
</organism>
<dbReference type="InterPro" id="IPR007460">
    <property type="entry name" value="BrnT_toxin"/>
</dbReference>
<sequence length="124" mass="14213">MPRTPFFSEKTGADCAIFVSTKTLVRPVFVDTIFVMNSWDPVKRAKTLAERGLDFAEADAVFTGPHFTRADHRKDYGEPRFITAGWIGNRFVVLVWTPRDDGRRIISMRYGHADEENHCRNHLG</sequence>
<keyword evidence="2" id="KW-1185">Reference proteome</keyword>
<dbReference type="Pfam" id="PF04365">
    <property type="entry name" value="BrnT_toxin"/>
    <property type="match status" value="1"/>
</dbReference>
<comment type="caution">
    <text evidence="1">The sequence shown here is derived from an EMBL/GenBank/DDBJ whole genome shotgun (WGS) entry which is preliminary data.</text>
</comment>